<dbReference type="PROSITE" id="PS50109">
    <property type="entry name" value="HIS_KIN"/>
    <property type="match status" value="1"/>
</dbReference>
<comment type="catalytic activity">
    <reaction evidence="1">
        <text>ATP + protein L-histidine = ADP + protein N-phospho-L-histidine.</text>
        <dbReference type="EC" id="2.7.13.3"/>
    </reaction>
</comment>
<dbReference type="InterPro" id="IPR003594">
    <property type="entry name" value="HATPase_dom"/>
</dbReference>
<protein>
    <recommendedName>
        <fullName evidence="3">histidine kinase</fullName>
        <ecNumber evidence="3">2.7.13.3</ecNumber>
    </recommendedName>
</protein>
<evidence type="ECO:0000256" key="4">
    <source>
        <dbReference type="ARBA" id="ARBA00022553"/>
    </source>
</evidence>
<dbReference type="OrthoDB" id="9813151at2"/>
<dbReference type="CDD" id="cd00082">
    <property type="entry name" value="HisKA"/>
    <property type="match status" value="1"/>
</dbReference>
<dbReference type="Gene3D" id="3.30.565.10">
    <property type="entry name" value="Histidine kinase-like ATPase, C-terminal domain"/>
    <property type="match status" value="1"/>
</dbReference>
<dbReference type="EC" id="2.7.13.3" evidence="3"/>
<dbReference type="GO" id="GO:0000155">
    <property type="term" value="F:phosphorelay sensor kinase activity"/>
    <property type="evidence" value="ECO:0007669"/>
    <property type="project" value="InterPro"/>
</dbReference>
<keyword evidence="6 11" id="KW-0418">Kinase</keyword>
<dbReference type="InterPro" id="IPR050351">
    <property type="entry name" value="BphY/WalK/GraS-like"/>
</dbReference>
<proteinExistence type="predicted"/>
<dbReference type="PANTHER" id="PTHR45453">
    <property type="entry name" value="PHOSPHATE REGULON SENSOR PROTEIN PHOR"/>
    <property type="match status" value="1"/>
</dbReference>
<feature type="domain" description="Histidine kinase" evidence="10">
    <location>
        <begin position="207"/>
        <end position="424"/>
    </location>
</feature>
<feature type="transmembrane region" description="Helical" evidence="9">
    <location>
        <begin position="164"/>
        <end position="187"/>
    </location>
</feature>
<keyword evidence="9" id="KW-1133">Transmembrane helix</keyword>
<evidence type="ECO:0000259" key="10">
    <source>
        <dbReference type="PROSITE" id="PS50109"/>
    </source>
</evidence>
<dbReference type="GO" id="GO:0016036">
    <property type="term" value="P:cellular response to phosphate starvation"/>
    <property type="evidence" value="ECO:0007669"/>
    <property type="project" value="TreeGrafter"/>
</dbReference>
<keyword evidence="4" id="KW-0597">Phosphoprotein</keyword>
<keyword evidence="12" id="KW-1185">Reference proteome</keyword>
<keyword evidence="5" id="KW-0808">Transferase</keyword>
<evidence type="ECO:0000313" key="12">
    <source>
        <dbReference type="Proteomes" id="UP000198304"/>
    </source>
</evidence>
<dbReference type="CDD" id="cd00075">
    <property type="entry name" value="HATPase"/>
    <property type="match status" value="1"/>
</dbReference>
<dbReference type="SUPFAM" id="SSF47384">
    <property type="entry name" value="Homodimeric domain of signal transducing histidine kinase"/>
    <property type="match status" value="1"/>
</dbReference>
<dbReference type="PRINTS" id="PR00344">
    <property type="entry name" value="BCTRLSENSOR"/>
</dbReference>
<dbReference type="AlphaFoldDB" id="A0A239LBD0"/>
<evidence type="ECO:0000256" key="6">
    <source>
        <dbReference type="ARBA" id="ARBA00022777"/>
    </source>
</evidence>
<keyword evidence="9" id="KW-0812">Transmembrane</keyword>
<evidence type="ECO:0000256" key="3">
    <source>
        <dbReference type="ARBA" id="ARBA00012438"/>
    </source>
</evidence>
<accession>A0A239LBD0</accession>
<comment type="subcellular location">
    <subcellularLocation>
        <location evidence="2">Membrane</location>
    </subcellularLocation>
</comment>
<dbReference type="SMART" id="SM00387">
    <property type="entry name" value="HATPase_c"/>
    <property type="match status" value="1"/>
</dbReference>
<dbReference type="InterPro" id="IPR036890">
    <property type="entry name" value="HATPase_C_sf"/>
</dbReference>
<name>A0A239LBD0_9FIRM</name>
<evidence type="ECO:0000256" key="9">
    <source>
        <dbReference type="SAM" id="Phobius"/>
    </source>
</evidence>
<dbReference type="GO" id="GO:0005886">
    <property type="term" value="C:plasma membrane"/>
    <property type="evidence" value="ECO:0007669"/>
    <property type="project" value="TreeGrafter"/>
</dbReference>
<dbReference type="InterPro" id="IPR003661">
    <property type="entry name" value="HisK_dim/P_dom"/>
</dbReference>
<dbReference type="Gene3D" id="1.10.287.130">
    <property type="match status" value="1"/>
</dbReference>
<keyword evidence="7" id="KW-0902">Two-component regulatory system</keyword>
<dbReference type="PANTHER" id="PTHR45453:SF1">
    <property type="entry name" value="PHOSPHATE REGULON SENSOR PROTEIN PHOR"/>
    <property type="match status" value="1"/>
</dbReference>
<dbReference type="InterPro" id="IPR036097">
    <property type="entry name" value="HisK_dim/P_sf"/>
</dbReference>
<sequence>MFKQLRNKFLILNLVIISVMMLIAFTSIYLITYNNVHKNIQMELRRLSEFSRRVNEKVNQPSRDFYNGGTPPPDFEHRELPPEPSVSFALTTDDEGNILSISSIFTMEEAFYEAAKNSVLSQNTSTGNLKLEDKYWGFMINPYFDGYRIVFLDITPQQDFLTNLIYTFFIVACIMLIVIFFISRFFANKSIKPIKEAFNKQKQFIADASHELKTPLAVINTNLDVLLSNEEESIKNQSKWLYYIKSETERMTKLIKDLLYLTQVDYSDIKMIFTNFDLSEAVENIILTMEAVIFENNISLDYSIEPNLITHGNSEQLQQVVMILLDNAVKYTDNKGIVTISLKKHYSTLLLSVTNTSEGIPQEDIDKIFHRFYRIDQSRSRKSGGYGLGLAIAKTIVKQHGGRIYTKSVLNESTTFTVELPSIHS</sequence>
<evidence type="ECO:0000256" key="1">
    <source>
        <dbReference type="ARBA" id="ARBA00000085"/>
    </source>
</evidence>
<dbReference type="InterPro" id="IPR005467">
    <property type="entry name" value="His_kinase_dom"/>
</dbReference>
<evidence type="ECO:0000256" key="2">
    <source>
        <dbReference type="ARBA" id="ARBA00004370"/>
    </source>
</evidence>
<evidence type="ECO:0000313" key="11">
    <source>
        <dbReference type="EMBL" id="SNT27600.1"/>
    </source>
</evidence>
<dbReference type="InterPro" id="IPR004358">
    <property type="entry name" value="Sig_transdc_His_kin-like_C"/>
</dbReference>
<evidence type="ECO:0000256" key="8">
    <source>
        <dbReference type="ARBA" id="ARBA00023136"/>
    </source>
</evidence>
<dbReference type="RefSeq" id="WP_089285630.1">
    <property type="nucleotide sequence ID" value="NZ_FZOJ01000070.1"/>
</dbReference>
<reference evidence="11 12" key="1">
    <citation type="submission" date="2017-06" db="EMBL/GenBank/DDBJ databases">
        <authorList>
            <person name="Kim H.J."/>
            <person name="Triplett B.A."/>
        </authorList>
    </citation>
    <scope>NUCLEOTIDE SEQUENCE [LARGE SCALE GENOMIC DNA]</scope>
    <source>
        <strain evidence="11 12">SCA</strain>
    </source>
</reference>
<dbReference type="SUPFAM" id="SSF55874">
    <property type="entry name" value="ATPase domain of HSP90 chaperone/DNA topoisomerase II/histidine kinase"/>
    <property type="match status" value="1"/>
</dbReference>
<dbReference type="EMBL" id="FZOJ01000070">
    <property type="protein sequence ID" value="SNT27600.1"/>
    <property type="molecule type" value="Genomic_DNA"/>
</dbReference>
<dbReference type="Pfam" id="PF00512">
    <property type="entry name" value="HisKA"/>
    <property type="match status" value="1"/>
</dbReference>
<gene>
    <name evidence="11" type="ORF">SAMN05446037_10706</name>
</gene>
<dbReference type="FunFam" id="3.30.565.10:FF:000006">
    <property type="entry name" value="Sensor histidine kinase WalK"/>
    <property type="match status" value="1"/>
</dbReference>
<evidence type="ECO:0000256" key="7">
    <source>
        <dbReference type="ARBA" id="ARBA00023012"/>
    </source>
</evidence>
<dbReference type="GO" id="GO:0004721">
    <property type="term" value="F:phosphoprotein phosphatase activity"/>
    <property type="evidence" value="ECO:0007669"/>
    <property type="project" value="TreeGrafter"/>
</dbReference>
<dbReference type="SMART" id="SM00388">
    <property type="entry name" value="HisKA"/>
    <property type="match status" value="1"/>
</dbReference>
<dbReference type="Proteomes" id="UP000198304">
    <property type="component" value="Unassembled WGS sequence"/>
</dbReference>
<dbReference type="FunFam" id="1.10.287.130:FF:000001">
    <property type="entry name" value="Two-component sensor histidine kinase"/>
    <property type="match status" value="1"/>
</dbReference>
<feature type="transmembrane region" description="Helical" evidence="9">
    <location>
        <begin position="9"/>
        <end position="31"/>
    </location>
</feature>
<organism evidence="11 12">
    <name type="scientific">Anaerovirgula multivorans</name>
    <dbReference type="NCBI Taxonomy" id="312168"/>
    <lineage>
        <taxon>Bacteria</taxon>
        <taxon>Bacillati</taxon>
        <taxon>Bacillota</taxon>
        <taxon>Clostridia</taxon>
        <taxon>Peptostreptococcales</taxon>
        <taxon>Natronincolaceae</taxon>
        <taxon>Anaerovirgula</taxon>
    </lineage>
</organism>
<keyword evidence="8 9" id="KW-0472">Membrane</keyword>
<evidence type="ECO:0000256" key="5">
    <source>
        <dbReference type="ARBA" id="ARBA00022679"/>
    </source>
</evidence>
<dbReference type="Pfam" id="PF02518">
    <property type="entry name" value="HATPase_c"/>
    <property type="match status" value="1"/>
</dbReference>